<dbReference type="AlphaFoldDB" id="A0A6B3BHD0"/>
<dbReference type="EMBL" id="JAAGLU010000002">
    <property type="protein sequence ID" value="NEC84694.1"/>
    <property type="molecule type" value="Genomic_DNA"/>
</dbReference>
<comment type="caution">
    <text evidence="2">The sequence shown here is derived from an EMBL/GenBank/DDBJ whole genome shotgun (WGS) entry which is preliminary data.</text>
</comment>
<reference evidence="2" key="1">
    <citation type="submission" date="2020-01" db="EMBL/GenBank/DDBJ databases">
        <title>Insect and environment-associated Actinomycetes.</title>
        <authorList>
            <person name="Currrie C."/>
            <person name="Chevrette M."/>
            <person name="Carlson C."/>
            <person name="Stubbendieck R."/>
            <person name="Wendt-Pienkowski E."/>
        </authorList>
    </citation>
    <scope>NUCLEOTIDE SEQUENCE</scope>
    <source>
        <strain evidence="2">SID12501</strain>
    </source>
</reference>
<feature type="transmembrane region" description="Helical" evidence="1">
    <location>
        <begin position="26"/>
        <end position="47"/>
    </location>
</feature>
<keyword evidence="1" id="KW-1133">Transmembrane helix</keyword>
<dbReference type="RefSeq" id="WP_164312158.1">
    <property type="nucleotide sequence ID" value="NZ_JAAGLU010000002.1"/>
</dbReference>
<keyword evidence="1" id="KW-0812">Transmembrane</keyword>
<evidence type="ECO:0000256" key="1">
    <source>
        <dbReference type="SAM" id="Phobius"/>
    </source>
</evidence>
<sequence length="58" mass="6611">MLYAKALTDFLTRLIFHFSVDNLIDALLDLVISTGMTTALVLIVVMVRERRKRKSTEA</sequence>
<gene>
    <name evidence="2" type="ORF">G3I71_02165</name>
</gene>
<name>A0A6B3BHD0_9ACTN</name>
<organism evidence="2">
    <name type="scientific">Streptomyces sp. SID12501</name>
    <dbReference type="NCBI Taxonomy" id="2706042"/>
    <lineage>
        <taxon>Bacteria</taxon>
        <taxon>Bacillati</taxon>
        <taxon>Actinomycetota</taxon>
        <taxon>Actinomycetes</taxon>
        <taxon>Kitasatosporales</taxon>
        <taxon>Streptomycetaceae</taxon>
        <taxon>Streptomyces</taxon>
    </lineage>
</organism>
<proteinExistence type="predicted"/>
<evidence type="ECO:0000313" key="2">
    <source>
        <dbReference type="EMBL" id="NEC84694.1"/>
    </source>
</evidence>
<keyword evidence="1" id="KW-0472">Membrane</keyword>
<protein>
    <submittedName>
        <fullName evidence="2">Uncharacterized protein</fullName>
    </submittedName>
</protein>
<accession>A0A6B3BHD0</accession>